<dbReference type="PANTHER" id="PTHR46481:SF7">
    <property type="entry name" value="ZINC FINGER BED DOMAIN-CONTAINING PROTEIN RICESLEEPER 2-LIKE"/>
    <property type="match status" value="1"/>
</dbReference>
<dbReference type="Proteomes" id="UP000265566">
    <property type="component" value="Chromosome 8"/>
</dbReference>
<evidence type="ECO:0000313" key="6">
    <source>
        <dbReference type="Proteomes" id="UP000265566"/>
    </source>
</evidence>
<keyword evidence="1" id="KW-0238">DNA-binding</keyword>
<dbReference type="SUPFAM" id="SSF53098">
    <property type="entry name" value="Ribonuclease H-like"/>
    <property type="match status" value="1"/>
</dbReference>
<gene>
    <name evidence="5" type="ORF">MtrunA17_Chr8g0354631</name>
</gene>
<evidence type="ECO:0000256" key="2">
    <source>
        <dbReference type="SAM" id="MobiDB-lite"/>
    </source>
</evidence>
<dbReference type="InterPro" id="IPR052035">
    <property type="entry name" value="ZnF_BED_domain_contain"/>
</dbReference>
<dbReference type="GO" id="GO:0003677">
    <property type="term" value="F:DNA binding"/>
    <property type="evidence" value="ECO:0007669"/>
    <property type="project" value="UniProtKB-KW"/>
</dbReference>
<evidence type="ECO:0000259" key="4">
    <source>
        <dbReference type="Pfam" id="PF14372"/>
    </source>
</evidence>
<dbReference type="EMBL" id="PSQE01000008">
    <property type="protein sequence ID" value="RHN40429.1"/>
    <property type="molecule type" value="Genomic_DNA"/>
</dbReference>
<dbReference type="SMART" id="SM00614">
    <property type="entry name" value="ZnF_BED"/>
    <property type="match status" value="1"/>
</dbReference>
<feature type="compositionally biased region" description="Polar residues" evidence="2">
    <location>
        <begin position="31"/>
        <end position="59"/>
    </location>
</feature>
<feature type="compositionally biased region" description="Polar residues" evidence="2">
    <location>
        <begin position="1"/>
        <end position="15"/>
    </location>
</feature>
<dbReference type="Pfam" id="PF05699">
    <property type="entry name" value="Dimer_Tnp_hAT"/>
    <property type="match status" value="1"/>
</dbReference>
<feature type="domain" description="HAT C-terminal dimerisation" evidence="3">
    <location>
        <begin position="620"/>
        <end position="702"/>
    </location>
</feature>
<protein>
    <submittedName>
        <fullName evidence="5">Putative transcription factor/ chromatin remodeling BED-type(Zn) family</fullName>
    </submittedName>
</protein>
<dbReference type="Pfam" id="PF14372">
    <property type="entry name" value="hAT-like_RNase-H"/>
    <property type="match status" value="1"/>
</dbReference>
<accession>A0A396GGT7</accession>
<evidence type="ECO:0000259" key="3">
    <source>
        <dbReference type="Pfam" id="PF05699"/>
    </source>
</evidence>
<dbReference type="InterPro" id="IPR025525">
    <property type="entry name" value="hAT-like_transposase_RNase-H"/>
</dbReference>
<proteinExistence type="predicted"/>
<organism evidence="5 6">
    <name type="scientific">Medicago truncatula</name>
    <name type="common">Barrel medic</name>
    <name type="synonym">Medicago tribuloides</name>
    <dbReference type="NCBI Taxonomy" id="3880"/>
    <lineage>
        <taxon>Eukaryota</taxon>
        <taxon>Viridiplantae</taxon>
        <taxon>Streptophyta</taxon>
        <taxon>Embryophyta</taxon>
        <taxon>Tracheophyta</taxon>
        <taxon>Spermatophyta</taxon>
        <taxon>Magnoliopsida</taxon>
        <taxon>eudicotyledons</taxon>
        <taxon>Gunneridae</taxon>
        <taxon>Pentapetalae</taxon>
        <taxon>rosids</taxon>
        <taxon>fabids</taxon>
        <taxon>Fabales</taxon>
        <taxon>Fabaceae</taxon>
        <taxon>Papilionoideae</taxon>
        <taxon>50 kb inversion clade</taxon>
        <taxon>NPAAA clade</taxon>
        <taxon>Hologalegina</taxon>
        <taxon>IRL clade</taxon>
        <taxon>Trifolieae</taxon>
        <taxon>Medicago</taxon>
    </lineage>
</organism>
<comment type="caution">
    <text evidence="5">The sequence shown here is derived from an EMBL/GenBank/DDBJ whole genome shotgun (WGS) entry which is preliminary data.</text>
</comment>
<evidence type="ECO:0000313" key="5">
    <source>
        <dbReference type="EMBL" id="RHN40429.1"/>
    </source>
</evidence>
<dbReference type="GO" id="GO:0046983">
    <property type="term" value="F:protein dimerization activity"/>
    <property type="evidence" value="ECO:0007669"/>
    <property type="project" value="InterPro"/>
</dbReference>
<feature type="region of interest" description="Disordered" evidence="2">
    <location>
        <begin position="1"/>
        <end position="68"/>
    </location>
</feature>
<feature type="domain" description="hAT-like transposase RNase-H fold" evidence="4">
    <location>
        <begin position="455"/>
        <end position="559"/>
    </location>
</feature>
<evidence type="ECO:0000256" key="1">
    <source>
        <dbReference type="ARBA" id="ARBA00023125"/>
    </source>
</evidence>
<sequence>MNQEVNNIQSPSARTVASGGVNEQGEHSGAAASTQTMNNEAGAAPSTQVAGPELTNTQPLKKRKANANGPRQTAACWEHFIRLPDSEVDKPTAACKHCHQRYLCDPKTHGTKNLNTHITKCLILQCFLKNGPNQTILSYPAVEGSSLVPVSSRFNQLACRKSLAVYIVLDEKPFRTVEGEGFKHYSNTMQPLFIIPSRRTIARDCFQLYLDEKLKLKAFFKSDCNRVALTTDCWTSLQNLNYLTLTAHFVDNDWKYQKRIISFAVIPNHKGETVGRKIEEVLRDWGIRCVSSVTVDNASANDVAVTYLKKKIKTMNGLMGDGSYFHMRCCSHILNLVVLDGLKEKHTSITRVRDAVRFVKSSPQRAAKFKECIEFAGITSKKLVSLDVSTRWNATLFMLSSAVKFQVAFEKLEDEDSSYREYFGPAGPPTSDDWENARAFCVFLEMFYEATKLFSTSQHVSIHTAFHQISSIYVELKRATMDLNSIFASVGMEMMAKYNKYWENVANMNNLLYFGTIFDPRYKLRYIEWVFNNEMYYDRPVFAKELVKSIRENLDKLYFWYKKAHDQTVNNAQPLASCRETITHVETNTAVAARRPSGMARANAFDQHLEEQNSIDLQNELDGYINSKCVKRTDNFDILVWWKNNSSQYPILSTMAKDILAIPVSTVASESAFSTGGRVIETYRTSLKEEMAEALICTQNWLKPSFTYFKDLQLMEETELSEDIIAEFQKISVGEGSANAAAAGCSSSQPPGCV</sequence>
<dbReference type="SUPFAM" id="SSF140996">
    <property type="entry name" value="Hermes dimerisation domain"/>
    <property type="match status" value="1"/>
</dbReference>
<dbReference type="InterPro" id="IPR008906">
    <property type="entry name" value="HATC_C_dom"/>
</dbReference>
<dbReference type="PANTHER" id="PTHR46481">
    <property type="entry name" value="ZINC FINGER BED DOMAIN-CONTAINING PROTEIN 4"/>
    <property type="match status" value="1"/>
</dbReference>
<dbReference type="AlphaFoldDB" id="A0A396GGT7"/>
<dbReference type="Gramene" id="rna46578">
    <property type="protein sequence ID" value="RHN40429.1"/>
    <property type="gene ID" value="gene46578"/>
</dbReference>
<reference evidence="6" key="1">
    <citation type="journal article" date="2018" name="Nat. Plants">
        <title>Whole-genome landscape of Medicago truncatula symbiotic genes.</title>
        <authorList>
            <person name="Pecrix Y."/>
            <person name="Staton S.E."/>
            <person name="Sallet E."/>
            <person name="Lelandais-Briere C."/>
            <person name="Moreau S."/>
            <person name="Carrere S."/>
            <person name="Blein T."/>
            <person name="Jardinaud M.F."/>
            <person name="Latrasse D."/>
            <person name="Zouine M."/>
            <person name="Zahm M."/>
            <person name="Kreplak J."/>
            <person name="Mayjonade B."/>
            <person name="Satge C."/>
            <person name="Perez M."/>
            <person name="Cauet S."/>
            <person name="Marande W."/>
            <person name="Chantry-Darmon C."/>
            <person name="Lopez-Roques C."/>
            <person name="Bouchez O."/>
            <person name="Berard A."/>
            <person name="Debelle F."/>
            <person name="Munos S."/>
            <person name="Bendahmane A."/>
            <person name="Berges H."/>
            <person name="Niebel A."/>
            <person name="Buitink J."/>
            <person name="Frugier F."/>
            <person name="Benhamed M."/>
            <person name="Crespi M."/>
            <person name="Gouzy J."/>
            <person name="Gamas P."/>
        </authorList>
    </citation>
    <scope>NUCLEOTIDE SEQUENCE [LARGE SCALE GENOMIC DNA]</scope>
    <source>
        <strain evidence="6">cv. Jemalong A17</strain>
    </source>
</reference>
<dbReference type="InterPro" id="IPR012337">
    <property type="entry name" value="RNaseH-like_sf"/>
</dbReference>
<name>A0A396GGT7_MEDTR</name>